<gene>
    <name evidence="1" type="ORF">PIB30_035072</name>
</gene>
<comment type="caution">
    <text evidence="1">The sequence shown here is derived from an EMBL/GenBank/DDBJ whole genome shotgun (WGS) entry which is preliminary data.</text>
</comment>
<keyword evidence="2" id="KW-1185">Reference proteome</keyword>
<evidence type="ECO:0000313" key="2">
    <source>
        <dbReference type="Proteomes" id="UP001341840"/>
    </source>
</evidence>
<dbReference type="Proteomes" id="UP001341840">
    <property type="component" value="Unassembled WGS sequence"/>
</dbReference>
<protein>
    <submittedName>
        <fullName evidence="1">Uncharacterized protein</fullName>
    </submittedName>
</protein>
<reference evidence="1 2" key="1">
    <citation type="journal article" date="2023" name="Plants (Basel)">
        <title>Bridging the Gap: Combining Genomics and Transcriptomics Approaches to Understand Stylosanthes scabra, an Orphan Legume from the Brazilian Caatinga.</title>
        <authorList>
            <person name="Ferreira-Neto J.R.C."/>
            <person name="da Silva M.D."/>
            <person name="Binneck E."/>
            <person name="de Melo N.F."/>
            <person name="da Silva R.H."/>
            <person name="de Melo A.L.T.M."/>
            <person name="Pandolfi V."/>
            <person name="Bustamante F.O."/>
            <person name="Brasileiro-Vidal A.C."/>
            <person name="Benko-Iseppon A.M."/>
        </authorList>
    </citation>
    <scope>NUCLEOTIDE SEQUENCE [LARGE SCALE GENOMIC DNA]</scope>
    <source>
        <tissue evidence="1">Leaves</tissue>
    </source>
</reference>
<organism evidence="1 2">
    <name type="scientific">Stylosanthes scabra</name>
    <dbReference type="NCBI Taxonomy" id="79078"/>
    <lineage>
        <taxon>Eukaryota</taxon>
        <taxon>Viridiplantae</taxon>
        <taxon>Streptophyta</taxon>
        <taxon>Embryophyta</taxon>
        <taxon>Tracheophyta</taxon>
        <taxon>Spermatophyta</taxon>
        <taxon>Magnoliopsida</taxon>
        <taxon>eudicotyledons</taxon>
        <taxon>Gunneridae</taxon>
        <taxon>Pentapetalae</taxon>
        <taxon>rosids</taxon>
        <taxon>fabids</taxon>
        <taxon>Fabales</taxon>
        <taxon>Fabaceae</taxon>
        <taxon>Papilionoideae</taxon>
        <taxon>50 kb inversion clade</taxon>
        <taxon>dalbergioids sensu lato</taxon>
        <taxon>Dalbergieae</taxon>
        <taxon>Pterocarpus clade</taxon>
        <taxon>Stylosanthes</taxon>
    </lineage>
</organism>
<sequence>MPIYHDYHSDSKSSSISTWDQIQISHKSLLPSYQSILCDSAIVESFLSDQPQMQLSADFEQNSDAATIQNATKFLDPDQEKSESLRQIPEITTSEQSKSESAFQILNISSTNQKEEWNSANYEDQKQAEEDELDARRNYCGLDNQNEAVVLQRPPPEPPDLQSPVKKLFPFQTATCQNMKVVAENECGIHTSVEDVAVAKGKVKTEVATSSNARTREAVREATAIGGAASQTLGFSVPIFKTRIVEASITHFMENSNATDLAISGNTEIVDEAGTSVVASATHGGLRACQLRWLVLLIPPPLLGVVFPWNRGSEKEERSPDSWMLSTEKTIRVQRDSEVLRRKLEIGRRLARTEWVSSSTATGICWGRGGDEALALGTVVAGRRGGARASWKGGRGAVEGENQGGQGASGMAVVGDAMEREFGSLGFRMVNVMGNE</sequence>
<name>A0ABU6ZCD3_9FABA</name>
<dbReference type="EMBL" id="JASCZI010272026">
    <property type="protein sequence ID" value="MED6219358.1"/>
    <property type="molecule type" value="Genomic_DNA"/>
</dbReference>
<accession>A0ABU6ZCD3</accession>
<proteinExistence type="predicted"/>
<evidence type="ECO:0000313" key="1">
    <source>
        <dbReference type="EMBL" id="MED6219358.1"/>
    </source>
</evidence>